<dbReference type="Gene3D" id="3.40.630.30">
    <property type="match status" value="1"/>
</dbReference>
<feature type="region of interest" description="Disordered" evidence="13">
    <location>
        <begin position="237"/>
        <end position="318"/>
    </location>
</feature>
<organism evidence="15 16">
    <name type="scientific">Zymoseptoria brevis</name>
    <dbReference type="NCBI Taxonomy" id="1047168"/>
    <lineage>
        <taxon>Eukaryota</taxon>
        <taxon>Fungi</taxon>
        <taxon>Dikarya</taxon>
        <taxon>Ascomycota</taxon>
        <taxon>Pezizomycotina</taxon>
        <taxon>Dothideomycetes</taxon>
        <taxon>Dothideomycetidae</taxon>
        <taxon>Mycosphaerellales</taxon>
        <taxon>Mycosphaerellaceae</taxon>
        <taxon>Zymoseptoria</taxon>
    </lineage>
</organism>
<dbReference type="CDD" id="cd04301">
    <property type="entry name" value="NAT_SF"/>
    <property type="match status" value="1"/>
</dbReference>
<keyword evidence="9" id="KW-0012">Acyltransferase</keyword>
<dbReference type="GO" id="GO:0005737">
    <property type="term" value="C:cytoplasm"/>
    <property type="evidence" value="ECO:0007669"/>
    <property type="project" value="UniProtKB-SubCell"/>
</dbReference>
<comment type="caution">
    <text evidence="15">The sequence shown here is derived from an EMBL/GenBank/DDBJ whole genome shotgun (WGS) entry which is preliminary data.</text>
</comment>
<accession>A0A0F4GQH4</accession>
<name>A0A0F4GQH4_9PEZI</name>
<evidence type="ECO:0000256" key="1">
    <source>
        <dbReference type="ARBA" id="ARBA00004123"/>
    </source>
</evidence>
<evidence type="ECO:0000256" key="12">
    <source>
        <dbReference type="SAM" id="Coils"/>
    </source>
</evidence>
<sequence>MAKRKSKVLADGVPAREEQSRGKKLTTVVEKANQLSFDEFKKQYWISDTEKDAMMDEHFATDIELFFAADMKPEHLEECLKLVETTSRHDYENSSWGWHANRKRKEMKEKEMRYVMLWQRPVREGQPSTMLGFLSFMLTHDSTPAVPVLYIYEIHLAKIARRRGLGYALMNVARSMANKVGVDKVMLTCFLSNTAALEFYRNLGLKKDVCSPEDRRTRNKIVKTDYMIMNEDVVKVKEEEEAPERTVQQVPSKHDPRVVRAQSLPQPQRQTEVVKVKVEAQEPEAQPAQRNNVPQVSRAPPPPHPQRQTNPQPPARHDSLTIPAILQGHPAALNRLGAEFRRHNIAVQGLGSTLAAVESFNADHRLTQDAPLMVCQRGLKQQLEFLQESSARAETLLSTLNKQTASIQGAIRHVDNVIASHVRQKALDLEMAELRQRERMEKERAKEMAKEKARQEKTRFGADEILDRWFQTTVEAGAFSDLVKHEHIEEDIVSGSARGGVIKTEPAEE</sequence>
<evidence type="ECO:0000259" key="14">
    <source>
        <dbReference type="PROSITE" id="PS51186"/>
    </source>
</evidence>
<protein>
    <recommendedName>
        <fullName evidence="5">N-alpha-acetyltransferase 40</fullName>
        <ecNumber evidence="4">2.3.1.257</ecNumber>
    </recommendedName>
</protein>
<feature type="region of interest" description="Disordered" evidence="13">
    <location>
        <begin position="1"/>
        <end position="20"/>
    </location>
</feature>
<dbReference type="GO" id="GO:0043998">
    <property type="term" value="F:histone H2A acetyltransferase activity"/>
    <property type="evidence" value="ECO:0007669"/>
    <property type="project" value="InterPro"/>
</dbReference>
<dbReference type="PANTHER" id="PTHR20531:SF1">
    <property type="entry name" value="N-ALPHA-ACETYLTRANSFERASE 40"/>
    <property type="match status" value="1"/>
</dbReference>
<dbReference type="GO" id="GO:0010485">
    <property type="term" value="F:histone H4 acetyltransferase activity"/>
    <property type="evidence" value="ECO:0007669"/>
    <property type="project" value="InterPro"/>
</dbReference>
<proteinExistence type="inferred from homology"/>
<dbReference type="SUPFAM" id="SSF55729">
    <property type="entry name" value="Acyl-CoA N-acyltransferases (Nat)"/>
    <property type="match status" value="1"/>
</dbReference>
<keyword evidence="16" id="KW-1185">Reference proteome</keyword>
<dbReference type="OrthoDB" id="424551at2759"/>
<evidence type="ECO:0000313" key="15">
    <source>
        <dbReference type="EMBL" id="KJX99699.1"/>
    </source>
</evidence>
<evidence type="ECO:0000256" key="9">
    <source>
        <dbReference type="ARBA" id="ARBA00023315"/>
    </source>
</evidence>
<evidence type="ECO:0000256" key="8">
    <source>
        <dbReference type="ARBA" id="ARBA00023242"/>
    </source>
</evidence>
<feature type="domain" description="N-acetyltransferase" evidence="14">
    <location>
        <begin position="66"/>
        <end position="232"/>
    </location>
</feature>
<dbReference type="GO" id="GO:1990189">
    <property type="term" value="F:protein N-terminal-serine acetyltransferase activity"/>
    <property type="evidence" value="ECO:0007669"/>
    <property type="project" value="UniProtKB-EC"/>
</dbReference>
<comment type="catalytic activity">
    <reaction evidence="11">
        <text>N-terminal L-seryl-[histone H4] + acetyl-CoA = N-terminal N(alpha)-acetyl-L-seryl-[histone H4] + CoA + H(+)</text>
        <dbReference type="Rhea" id="RHEA:50596"/>
        <dbReference type="Rhea" id="RHEA-COMP:12740"/>
        <dbReference type="Rhea" id="RHEA-COMP:12743"/>
        <dbReference type="ChEBI" id="CHEBI:15378"/>
        <dbReference type="ChEBI" id="CHEBI:57287"/>
        <dbReference type="ChEBI" id="CHEBI:57288"/>
        <dbReference type="ChEBI" id="CHEBI:64738"/>
        <dbReference type="ChEBI" id="CHEBI:83690"/>
        <dbReference type="EC" id="2.3.1.257"/>
    </reaction>
</comment>
<dbReference type="InterPro" id="IPR016181">
    <property type="entry name" value="Acyl_CoA_acyltransferase"/>
</dbReference>
<comment type="subcellular location">
    <subcellularLocation>
        <location evidence="2">Cytoplasm</location>
    </subcellularLocation>
    <subcellularLocation>
        <location evidence="1">Nucleus</location>
    </subcellularLocation>
</comment>
<feature type="coiled-coil region" evidence="12">
    <location>
        <begin position="431"/>
        <end position="459"/>
    </location>
</feature>
<keyword evidence="12" id="KW-0175">Coiled coil</keyword>
<dbReference type="PANTHER" id="PTHR20531">
    <property type="entry name" value="N-ALPHA-ACETYLTRANSFERASE 40"/>
    <property type="match status" value="1"/>
</dbReference>
<evidence type="ECO:0000256" key="10">
    <source>
        <dbReference type="ARBA" id="ARBA00047821"/>
    </source>
</evidence>
<evidence type="ECO:0000256" key="7">
    <source>
        <dbReference type="ARBA" id="ARBA00022679"/>
    </source>
</evidence>
<evidence type="ECO:0000256" key="13">
    <source>
        <dbReference type="SAM" id="MobiDB-lite"/>
    </source>
</evidence>
<reference evidence="15 16" key="1">
    <citation type="submission" date="2015-03" db="EMBL/GenBank/DDBJ databases">
        <title>RNA-seq based gene annotation and comparative genomics of four Zymoseptoria species reveal species-specific pathogenicity related genes and transposable element activity.</title>
        <authorList>
            <person name="Grandaubert J."/>
            <person name="Bhattacharyya A."/>
            <person name="Stukenbrock E.H."/>
        </authorList>
    </citation>
    <scope>NUCLEOTIDE SEQUENCE [LARGE SCALE GENOMIC DNA]</scope>
    <source>
        <strain evidence="15 16">Zb18110</strain>
    </source>
</reference>
<keyword evidence="7" id="KW-0808">Transferase</keyword>
<keyword evidence="6" id="KW-0963">Cytoplasm</keyword>
<evidence type="ECO:0000313" key="16">
    <source>
        <dbReference type="Proteomes" id="UP000033647"/>
    </source>
</evidence>
<dbReference type="EMBL" id="LAFY01000345">
    <property type="protein sequence ID" value="KJX99699.1"/>
    <property type="molecule type" value="Genomic_DNA"/>
</dbReference>
<gene>
    <name evidence="15" type="ORF">TI39_contig353g00013</name>
</gene>
<evidence type="ECO:0000256" key="2">
    <source>
        <dbReference type="ARBA" id="ARBA00004496"/>
    </source>
</evidence>
<evidence type="ECO:0000256" key="3">
    <source>
        <dbReference type="ARBA" id="ARBA00008870"/>
    </source>
</evidence>
<evidence type="ECO:0000256" key="6">
    <source>
        <dbReference type="ARBA" id="ARBA00022490"/>
    </source>
</evidence>
<dbReference type="STRING" id="1047168.A0A0F4GQH4"/>
<evidence type="ECO:0000256" key="11">
    <source>
        <dbReference type="ARBA" id="ARBA00049524"/>
    </source>
</evidence>
<dbReference type="PROSITE" id="PS51186">
    <property type="entry name" value="GNAT"/>
    <property type="match status" value="1"/>
</dbReference>
<dbReference type="AlphaFoldDB" id="A0A0F4GQH4"/>
<dbReference type="EC" id="2.3.1.257" evidence="4"/>
<comment type="catalytic activity">
    <reaction evidence="10">
        <text>N-terminal L-seryl-[histone H2A] + acetyl-CoA = N-terminal N(alpha)-acetyl-L-seryl-[histone H2A] + CoA + H(+)</text>
        <dbReference type="Rhea" id="RHEA:50600"/>
        <dbReference type="Rhea" id="RHEA-COMP:12742"/>
        <dbReference type="Rhea" id="RHEA-COMP:12744"/>
        <dbReference type="ChEBI" id="CHEBI:15378"/>
        <dbReference type="ChEBI" id="CHEBI:57287"/>
        <dbReference type="ChEBI" id="CHEBI:57288"/>
        <dbReference type="ChEBI" id="CHEBI:64738"/>
        <dbReference type="ChEBI" id="CHEBI:83690"/>
        <dbReference type="EC" id="2.3.1.257"/>
    </reaction>
</comment>
<dbReference type="InterPro" id="IPR000182">
    <property type="entry name" value="GNAT_dom"/>
</dbReference>
<evidence type="ECO:0000256" key="4">
    <source>
        <dbReference type="ARBA" id="ARBA00012950"/>
    </source>
</evidence>
<dbReference type="InterPro" id="IPR039949">
    <property type="entry name" value="NAA40"/>
</dbReference>
<evidence type="ECO:0000256" key="5">
    <source>
        <dbReference type="ARBA" id="ARBA00015043"/>
    </source>
</evidence>
<comment type="similarity">
    <text evidence="3">Belongs to the acetyltransferase family. NAA40 subfamily.</text>
</comment>
<dbReference type="Proteomes" id="UP000033647">
    <property type="component" value="Unassembled WGS sequence"/>
</dbReference>
<keyword evidence="8" id="KW-0539">Nucleus</keyword>
<dbReference type="GO" id="GO:0005634">
    <property type="term" value="C:nucleus"/>
    <property type="evidence" value="ECO:0007669"/>
    <property type="project" value="UniProtKB-SubCell"/>
</dbReference>
<dbReference type="Pfam" id="PF00583">
    <property type="entry name" value="Acetyltransf_1"/>
    <property type="match status" value="1"/>
</dbReference>